<evidence type="ECO:0000313" key="2">
    <source>
        <dbReference type="Proteomes" id="UP001597083"/>
    </source>
</evidence>
<dbReference type="SUPFAM" id="SSF69304">
    <property type="entry name" value="Tricorn protease N-terminal domain"/>
    <property type="match status" value="1"/>
</dbReference>
<name>A0ABW3CE30_9ACTN</name>
<evidence type="ECO:0000313" key="1">
    <source>
        <dbReference type="EMBL" id="MFD0851851.1"/>
    </source>
</evidence>
<feature type="non-terminal residue" evidence="1">
    <location>
        <position position="177"/>
    </location>
</feature>
<reference evidence="2" key="1">
    <citation type="journal article" date="2019" name="Int. J. Syst. Evol. Microbiol.">
        <title>The Global Catalogue of Microorganisms (GCM) 10K type strain sequencing project: providing services to taxonomists for standard genome sequencing and annotation.</title>
        <authorList>
            <consortium name="The Broad Institute Genomics Platform"/>
            <consortium name="The Broad Institute Genome Sequencing Center for Infectious Disease"/>
            <person name="Wu L."/>
            <person name="Ma J."/>
        </authorList>
    </citation>
    <scope>NUCLEOTIDE SEQUENCE [LARGE SCALE GENOMIC DNA]</scope>
    <source>
        <strain evidence="2">JCM 31696</strain>
    </source>
</reference>
<comment type="caution">
    <text evidence="1">The sequence shown here is derived from an EMBL/GenBank/DDBJ whole genome shotgun (WGS) entry which is preliminary data.</text>
</comment>
<evidence type="ECO:0008006" key="3">
    <source>
        <dbReference type="Google" id="ProtNLM"/>
    </source>
</evidence>
<dbReference type="InterPro" id="IPR011042">
    <property type="entry name" value="6-blade_b-propeller_TolB-like"/>
</dbReference>
<organism evidence="1 2">
    <name type="scientific">Actinomadura adrarensis</name>
    <dbReference type="NCBI Taxonomy" id="1819600"/>
    <lineage>
        <taxon>Bacteria</taxon>
        <taxon>Bacillati</taxon>
        <taxon>Actinomycetota</taxon>
        <taxon>Actinomycetes</taxon>
        <taxon>Streptosporangiales</taxon>
        <taxon>Thermomonosporaceae</taxon>
        <taxon>Actinomadura</taxon>
    </lineage>
</organism>
<sequence length="177" mass="18375">MAEDGDRIAYVTYRAGARPRLDVVSAKTGERKVWTSDSRARMGSLSWAGSTLSFVWSRTGSGSASGGSVVRSLDTSTAAPGKLSASKVLLKLPKGSGEAALMTPDGGSVVTGVVQSGRFRLQSYGLPGGRPAEVRWQRAESVEVSQLIADGTGGHLLVSSEDGALYTENGQTVPGED</sequence>
<gene>
    <name evidence="1" type="ORF">ACFQ07_06445</name>
</gene>
<proteinExistence type="predicted"/>
<dbReference type="Proteomes" id="UP001597083">
    <property type="component" value="Unassembled WGS sequence"/>
</dbReference>
<protein>
    <recommendedName>
        <fullName evidence="3">Lipoprotein LpqB beta-propeller domain-containing protein</fullName>
    </recommendedName>
</protein>
<dbReference type="Gene3D" id="2.120.10.30">
    <property type="entry name" value="TolB, C-terminal domain"/>
    <property type="match status" value="1"/>
</dbReference>
<keyword evidence="2" id="KW-1185">Reference proteome</keyword>
<accession>A0ABW3CE30</accession>
<dbReference type="EMBL" id="JBHTIR010000840">
    <property type="protein sequence ID" value="MFD0851851.1"/>
    <property type="molecule type" value="Genomic_DNA"/>
</dbReference>